<name>A8PLC3_9COXI</name>
<reference evidence="1" key="1">
    <citation type="submission" date="2006-04" db="EMBL/GenBank/DDBJ databases">
        <authorList>
            <person name="Seshadri R."/>
            <person name="Federici B.A."/>
        </authorList>
    </citation>
    <scope>NUCLEOTIDE SEQUENCE [LARGE SCALE GENOMIC DNA]</scope>
</reference>
<dbReference type="Proteomes" id="UP000054075">
    <property type="component" value="Unassembled WGS sequence"/>
</dbReference>
<evidence type="ECO:0000313" key="2">
    <source>
        <dbReference type="Proteomes" id="UP000054075"/>
    </source>
</evidence>
<dbReference type="EMBL" id="AAQJ02000001">
    <property type="protein sequence ID" value="EDP45720.1"/>
    <property type="molecule type" value="Genomic_DNA"/>
</dbReference>
<evidence type="ECO:0000313" key="1">
    <source>
        <dbReference type="EMBL" id="EDP45720.1"/>
    </source>
</evidence>
<proteinExistence type="predicted"/>
<organism evidence="1 2">
    <name type="scientific">Rickettsiella grylli</name>
    <dbReference type="NCBI Taxonomy" id="59196"/>
    <lineage>
        <taxon>Bacteria</taxon>
        <taxon>Pseudomonadati</taxon>
        <taxon>Pseudomonadota</taxon>
        <taxon>Gammaproteobacteria</taxon>
        <taxon>Legionellales</taxon>
        <taxon>Coxiellaceae</taxon>
        <taxon>Rickettsiella</taxon>
    </lineage>
</organism>
<dbReference type="AlphaFoldDB" id="A8PLC3"/>
<comment type="caution">
    <text evidence="1">The sequence shown here is derived from an EMBL/GenBank/DDBJ whole genome shotgun (WGS) entry which is preliminary data.</text>
</comment>
<sequence length="41" mass="5037">MRNSVLKIALNQMLVYITFFNRESKAQFLPHYLSIHDFFRF</sequence>
<reference evidence="1" key="2">
    <citation type="submission" date="2007-10" db="EMBL/GenBank/DDBJ databases">
        <authorList>
            <person name="Myers G.S."/>
        </authorList>
    </citation>
    <scope>NUCLEOTIDE SEQUENCE [LARGE SCALE GENOMIC DNA]</scope>
</reference>
<gene>
    <name evidence="1" type="ORF">RICGR_0384</name>
</gene>
<accession>A8PLC3</accession>
<protein>
    <submittedName>
        <fullName evidence="1">Uncharacterized protein</fullName>
    </submittedName>
</protein>
<keyword evidence="2" id="KW-1185">Reference proteome</keyword>
<dbReference type="STRING" id="59196.RICGR_0384"/>